<dbReference type="PANTHER" id="PTHR23041:SF78">
    <property type="entry name" value="E3 UBIQUITIN-PROTEIN LIGASE RNF4"/>
    <property type="match status" value="1"/>
</dbReference>
<organism evidence="7 8">
    <name type="scientific">Trichoplusia ni</name>
    <name type="common">Cabbage looper</name>
    <dbReference type="NCBI Taxonomy" id="7111"/>
    <lineage>
        <taxon>Eukaryota</taxon>
        <taxon>Metazoa</taxon>
        <taxon>Ecdysozoa</taxon>
        <taxon>Arthropoda</taxon>
        <taxon>Hexapoda</taxon>
        <taxon>Insecta</taxon>
        <taxon>Pterygota</taxon>
        <taxon>Neoptera</taxon>
        <taxon>Endopterygota</taxon>
        <taxon>Lepidoptera</taxon>
        <taxon>Glossata</taxon>
        <taxon>Ditrysia</taxon>
        <taxon>Noctuoidea</taxon>
        <taxon>Noctuidae</taxon>
        <taxon>Plusiinae</taxon>
        <taxon>Trichoplusia</taxon>
    </lineage>
</organism>
<dbReference type="Gene3D" id="3.30.40.10">
    <property type="entry name" value="Zinc/RING finger domain, C3HC4 (zinc finger)"/>
    <property type="match status" value="1"/>
</dbReference>
<protein>
    <submittedName>
        <fullName evidence="8">Uncharacterized protein LOC113494482</fullName>
    </submittedName>
</protein>
<dbReference type="InterPro" id="IPR047134">
    <property type="entry name" value="RNF4"/>
</dbReference>
<evidence type="ECO:0000256" key="2">
    <source>
        <dbReference type="ARBA" id="ARBA00022771"/>
    </source>
</evidence>
<accession>A0A7E5VK25</accession>
<dbReference type="CDD" id="cd16449">
    <property type="entry name" value="RING-HC"/>
    <property type="match status" value="1"/>
</dbReference>
<dbReference type="GO" id="GO:0008270">
    <property type="term" value="F:zinc ion binding"/>
    <property type="evidence" value="ECO:0007669"/>
    <property type="project" value="UniProtKB-KW"/>
</dbReference>
<feature type="region of interest" description="Disordered" evidence="5">
    <location>
        <begin position="1"/>
        <end position="43"/>
    </location>
</feature>
<dbReference type="Pfam" id="PF13639">
    <property type="entry name" value="zf-RING_2"/>
    <property type="match status" value="1"/>
</dbReference>
<dbReference type="GeneID" id="113494482"/>
<dbReference type="SMART" id="SM00184">
    <property type="entry name" value="RING"/>
    <property type="match status" value="1"/>
</dbReference>
<dbReference type="SUPFAM" id="SSF57850">
    <property type="entry name" value="RING/U-box"/>
    <property type="match status" value="1"/>
</dbReference>
<evidence type="ECO:0000256" key="4">
    <source>
        <dbReference type="PROSITE-ProRule" id="PRU00175"/>
    </source>
</evidence>
<feature type="compositionally biased region" description="Polar residues" evidence="5">
    <location>
        <begin position="17"/>
        <end position="26"/>
    </location>
</feature>
<feature type="region of interest" description="Disordered" evidence="5">
    <location>
        <begin position="155"/>
        <end position="224"/>
    </location>
</feature>
<dbReference type="PROSITE" id="PS00518">
    <property type="entry name" value="ZF_RING_1"/>
    <property type="match status" value="1"/>
</dbReference>
<evidence type="ECO:0000313" key="7">
    <source>
        <dbReference type="Proteomes" id="UP000322000"/>
    </source>
</evidence>
<dbReference type="AlphaFoldDB" id="A0A7E5VK25"/>
<feature type="region of interest" description="Disordered" evidence="5">
    <location>
        <begin position="347"/>
        <end position="380"/>
    </location>
</feature>
<evidence type="ECO:0000256" key="3">
    <source>
        <dbReference type="ARBA" id="ARBA00022833"/>
    </source>
</evidence>
<evidence type="ECO:0000259" key="6">
    <source>
        <dbReference type="PROSITE" id="PS50089"/>
    </source>
</evidence>
<dbReference type="RefSeq" id="XP_026728650.1">
    <property type="nucleotide sequence ID" value="XM_026872849.1"/>
</dbReference>
<sequence length="667" mass="73760">MANSEKKKQFKKRKVTQSEMSTSSAQKENRPKSKKITKVDLQNGIEMSKQLMIKKTKNLQNRRSQSNNKTRVCGNGIPLPSLAELEKMYEDSDEELSSIQASPEKTTPLKSTQEPEVKVNENKLLSPTTIHKISERLMNIITDLTDPNEIFNVDAPPAPVIPPKKRKKPEEPYIVGCKERPKLEQKPNTDFCKGDEHYGVDASSAEPESPPQKRAKKSKIPPYSKSIFNAKTDEIVERLTKNGVNSGEPHYDSSDSNKTIEYTPCKMSSPKEQSFSPLPSTSKDRETFFRNDELFNQSLREITLDEEVTPSETTPNQTEKVIATIVIDDDEDDVEITQTLQVASLEANKIKPDGNPSNVSSSAQSNDQNNLNDANDHDPYTDLTVTDDVITDNAIELDVDDVIAQNQAILSKYKANNNLTTTVVTVDAGTCTDEMIPQTEDVEETDGIIELTLPVIPNTNINVTNANSTANSVLQGTNSGNASSNTSAKTPSGKESKKKGNKSQQDYILLQFSPGKPSDTIANLESSCIIKENLTATAVENVVSNFFKGKRGKSKASISQLNKVKRITKDLLNSLACHFTQNIEIMNENNDPVCETDSLCEPDMVQNIGECPICMEQLSRSNGMASTICGHVFCLRCIEAAIKVNGRRCPTCRKGLRRAGGYHQIYL</sequence>
<name>A0A7E5VK25_TRINI</name>
<dbReference type="PANTHER" id="PTHR23041">
    <property type="entry name" value="RING FINGER DOMAIN-CONTAINING"/>
    <property type="match status" value="1"/>
</dbReference>
<dbReference type="InterPro" id="IPR001841">
    <property type="entry name" value="Znf_RING"/>
</dbReference>
<reference evidence="8" key="1">
    <citation type="submission" date="2025-08" db="UniProtKB">
        <authorList>
            <consortium name="RefSeq"/>
        </authorList>
    </citation>
    <scope>IDENTIFICATION</scope>
</reference>
<evidence type="ECO:0000256" key="1">
    <source>
        <dbReference type="ARBA" id="ARBA00022723"/>
    </source>
</evidence>
<feature type="region of interest" description="Disordered" evidence="5">
    <location>
        <begin position="55"/>
        <end position="123"/>
    </location>
</feature>
<feature type="region of interest" description="Disordered" evidence="5">
    <location>
        <begin position="240"/>
        <end position="260"/>
    </location>
</feature>
<feature type="region of interest" description="Disordered" evidence="5">
    <location>
        <begin position="472"/>
        <end position="503"/>
    </location>
</feature>
<keyword evidence="7" id="KW-1185">Reference proteome</keyword>
<dbReference type="PROSITE" id="PS50089">
    <property type="entry name" value="ZF_RING_2"/>
    <property type="match status" value="1"/>
</dbReference>
<proteinExistence type="predicted"/>
<dbReference type="InParanoid" id="A0A7E5VK25"/>
<feature type="compositionally biased region" description="Polar residues" evidence="5">
    <location>
        <begin position="58"/>
        <end position="70"/>
    </location>
</feature>
<feature type="compositionally biased region" description="Polar residues" evidence="5">
    <location>
        <begin position="355"/>
        <end position="373"/>
    </location>
</feature>
<dbReference type="KEGG" id="tnl:113494482"/>
<evidence type="ECO:0000313" key="8">
    <source>
        <dbReference type="RefSeq" id="XP_026728650.1"/>
    </source>
</evidence>
<dbReference type="InterPro" id="IPR017907">
    <property type="entry name" value="Znf_RING_CS"/>
</dbReference>
<keyword evidence="2 4" id="KW-0863">Zinc-finger</keyword>
<gene>
    <name evidence="8" type="primary">LOC113494482</name>
</gene>
<dbReference type="InterPro" id="IPR013083">
    <property type="entry name" value="Znf_RING/FYVE/PHD"/>
</dbReference>
<dbReference type="Proteomes" id="UP000322000">
    <property type="component" value="Chromosome 5"/>
</dbReference>
<dbReference type="OrthoDB" id="6105938at2759"/>
<evidence type="ECO:0000256" key="5">
    <source>
        <dbReference type="SAM" id="MobiDB-lite"/>
    </source>
</evidence>
<keyword evidence="3" id="KW-0862">Zinc</keyword>
<feature type="domain" description="RING-type" evidence="6">
    <location>
        <begin position="611"/>
        <end position="653"/>
    </location>
</feature>
<feature type="compositionally biased region" description="Polar residues" evidence="5">
    <location>
        <begin position="97"/>
        <end position="112"/>
    </location>
</feature>
<keyword evidence="1" id="KW-0479">Metal-binding</keyword>
<feature type="compositionally biased region" description="Basic and acidic residues" evidence="5">
    <location>
        <begin position="177"/>
        <end position="199"/>
    </location>
</feature>
<feature type="compositionally biased region" description="Low complexity" evidence="5">
    <location>
        <begin position="476"/>
        <end position="488"/>
    </location>
</feature>